<reference evidence="5 6" key="1">
    <citation type="submission" date="2014-11" db="EMBL/GenBank/DDBJ databases">
        <authorList>
            <person name="Zhu J."/>
            <person name="Qi W."/>
            <person name="Song R."/>
        </authorList>
    </citation>
    <scope>NUCLEOTIDE SEQUENCE [LARGE SCALE GENOMIC DNA]</scope>
</reference>
<dbReference type="Gene3D" id="1.25.40.20">
    <property type="entry name" value="Ankyrin repeat-containing domain"/>
    <property type="match status" value="1"/>
</dbReference>
<protein>
    <submittedName>
        <fullName evidence="5">Uncharacterized protein</fullName>
    </submittedName>
</protein>
<dbReference type="VEuPathDB" id="CryptoDB:Vbra_8733"/>
<dbReference type="AlphaFoldDB" id="A0A0G4F1H5"/>
<keyword evidence="1" id="KW-0677">Repeat</keyword>
<evidence type="ECO:0000256" key="4">
    <source>
        <dbReference type="SAM" id="Coils"/>
    </source>
</evidence>
<dbReference type="PANTHER" id="PTHR24123">
    <property type="entry name" value="ANKYRIN REPEAT-CONTAINING"/>
    <property type="match status" value="1"/>
</dbReference>
<dbReference type="STRING" id="1169540.A0A0G4F1H5"/>
<accession>A0A0G4F1H5</accession>
<dbReference type="InterPro" id="IPR036770">
    <property type="entry name" value="Ankyrin_rpt-contain_sf"/>
</dbReference>
<evidence type="ECO:0000313" key="5">
    <source>
        <dbReference type="EMBL" id="CEM05578.1"/>
    </source>
</evidence>
<gene>
    <name evidence="5" type="ORF">Vbra_8733</name>
</gene>
<name>A0A0G4F1H5_VITBC</name>
<dbReference type="SUPFAM" id="SSF48403">
    <property type="entry name" value="Ankyrin repeat"/>
    <property type="match status" value="1"/>
</dbReference>
<sequence length="523" mass="58022">MQCNRSLRLPPGTHPSTRALATGIEKATITAAEAQRLIQRDGADCRVLVLGDQSLVQLAISHHRRNRHTPGVIRALLEGGADVNRNHPLRAAFTAGRWDIIAVLLVHKPSLDGFHLCEVAASAHGGLEKLRRVKMFADSSDRGRIVGVVDDRGKQAIHSFTEHPLEDGVMQMALLRMLRRAAGPEILSARDGDGNLPLHYASDVATIAWMCREGDKDNVNAKNSDGHTPLKLAALSGHTQRLPALIEHGASPYRAGVVPPESRVRVSAVRREKAARERERERAAREAEAARVELQDYYGPLERIFIEMETRLEEVHVEDRTQWSGWQRDIMQAYRRYVTTTLPQQIVFNTVNMALRLIRTIMASISQKIPIASRPGEHITLPPDALQIIHKALSPPAPPSIPIAASLLYQRINAAVRCYCLVAARMIREGGRGRVVGLRCFTCHKGGGGDEDVKVATAGRRYSLCDVLYRACMEEAERYGFAAYWVREYECPACGRADLESGRFEWGQLCVVNGGKFVNMGLR</sequence>
<proteinExistence type="predicted"/>
<dbReference type="OrthoDB" id="539213at2759"/>
<dbReference type="Proteomes" id="UP000041254">
    <property type="component" value="Unassembled WGS sequence"/>
</dbReference>
<organism evidence="5 6">
    <name type="scientific">Vitrella brassicaformis (strain CCMP3155)</name>
    <dbReference type="NCBI Taxonomy" id="1169540"/>
    <lineage>
        <taxon>Eukaryota</taxon>
        <taxon>Sar</taxon>
        <taxon>Alveolata</taxon>
        <taxon>Colpodellida</taxon>
        <taxon>Vitrellaceae</taxon>
        <taxon>Vitrella</taxon>
    </lineage>
</organism>
<dbReference type="InParanoid" id="A0A0G4F1H5"/>
<dbReference type="EMBL" id="CDMY01000360">
    <property type="protein sequence ID" value="CEM05578.1"/>
    <property type="molecule type" value="Genomic_DNA"/>
</dbReference>
<keyword evidence="2 3" id="KW-0040">ANK repeat</keyword>
<dbReference type="PROSITE" id="PS50297">
    <property type="entry name" value="ANK_REP_REGION"/>
    <property type="match status" value="1"/>
</dbReference>
<dbReference type="SMART" id="SM00248">
    <property type="entry name" value="ANK"/>
    <property type="match status" value="3"/>
</dbReference>
<evidence type="ECO:0000256" key="2">
    <source>
        <dbReference type="ARBA" id="ARBA00023043"/>
    </source>
</evidence>
<evidence type="ECO:0000256" key="3">
    <source>
        <dbReference type="PROSITE-ProRule" id="PRU00023"/>
    </source>
</evidence>
<dbReference type="PANTHER" id="PTHR24123:SF33">
    <property type="entry name" value="PROTEIN HOS4"/>
    <property type="match status" value="1"/>
</dbReference>
<dbReference type="PhylomeDB" id="A0A0G4F1H5"/>
<keyword evidence="6" id="KW-1185">Reference proteome</keyword>
<keyword evidence="4" id="KW-0175">Coiled coil</keyword>
<evidence type="ECO:0000313" key="6">
    <source>
        <dbReference type="Proteomes" id="UP000041254"/>
    </source>
</evidence>
<feature type="coiled-coil region" evidence="4">
    <location>
        <begin position="266"/>
        <end position="293"/>
    </location>
</feature>
<feature type="repeat" description="ANK" evidence="3">
    <location>
        <begin position="225"/>
        <end position="251"/>
    </location>
</feature>
<dbReference type="InterPro" id="IPR051165">
    <property type="entry name" value="Multifunctional_ANK_Repeat"/>
</dbReference>
<evidence type="ECO:0000256" key="1">
    <source>
        <dbReference type="ARBA" id="ARBA00022737"/>
    </source>
</evidence>
<dbReference type="InterPro" id="IPR002110">
    <property type="entry name" value="Ankyrin_rpt"/>
</dbReference>
<dbReference type="PROSITE" id="PS50088">
    <property type="entry name" value="ANK_REPEAT"/>
    <property type="match status" value="1"/>
</dbReference>